<dbReference type="PANTHER" id="PTHR36195:SF4">
    <property type="entry name" value="DOMAIN PROTEIN, PUTATIVE (AFU_ORTHOLOGUE AFUA_5G01990)-RELATED"/>
    <property type="match status" value="1"/>
</dbReference>
<dbReference type="InterPro" id="IPR018028">
    <property type="entry name" value="Catalase"/>
</dbReference>
<feature type="domain" description="Catalase core" evidence="2">
    <location>
        <begin position="66"/>
        <end position="183"/>
    </location>
</feature>
<comment type="caution">
    <text evidence="3">The sequence shown here is derived from an EMBL/GenBank/DDBJ whole genome shotgun (WGS) entry which is preliminary data.</text>
</comment>
<dbReference type="Pfam" id="PF00199">
    <property type="entry name" value="Catalase"/>
    <property type="match status" value="1"/>
</dbReference>
<sequence length="373" mass="42616">MFKPLNSLCKLPVLVGVSACLLMACSKQPELALGEEEVVANETEVIDNIISLLKNELEHQYVEPKERVLRDTHPKSNGCVHGTFSANSDIAEEFKFGVFSGESDYPVWIRFSNSVEERTSDRNEDFRGFGIKLFDVAGTRLPVPGDEQHTQDFLFLGHDAFFAKDAEQFFDFFDATFSGNRNSYLVTHPLSLWNIFRGAQNFGNQLDMDWFSVTPYRLGEVNEQGFANTTVKYKLQACESTGRKYNSDSDGDDYLREIMTQQLQNGEGCFDFYLQKQLDANKQLMEDARYAWKEKNTPFIKVARITIPAQGLSSPEQQEYCENLSFNPWHGLEVHKPLGSVNRARRDVMKAISDFRLKTNGIERQEPTGLERF</sequence>
<dbReference type="InterPro" id="IPR020835">
    <property type="entry name" value="Catalase_sf"/>
</dbReference>
<dbReference type="EC" id="1.11.1.6" evidence="1"/>
<dbReference type="SUPFAM" id="SSF56634">
    <property type="entry name" value="Heme-dependent catalase-like"/>
    <property type="match status" value="1"/>
</dbReference>
<dbReference type="GO" id="GO:0006979">
    <property type="term" value="P:response to oxidative stress"/>
    <property type="evidence" value="ECO:0007669"/>
    <property type="project" value="InterPro"/>
</dbReference>
<proteinExistence type="predicted"/>
<evidence type="ECO:0000256" key="1">
    <source>
        <dbReference type="ARBA" id="ARBA00012314"/>
    </source>
</evidence>
<accession>A0A1Y5HW86</accession>
<dbReference type="GO" id="GO:0004096">
    <property type="term" value="F:catalase activity"/>
    <property type="evidence" value="ECO:0007669"/>
    <property type="project" value="InterPro"/>
</dbReference>
<evidence type="ECO:0000313" key="3">
    <source>
        <dbReference type="EMBL" id="OUS41559.1"/>
    </source>
</evidence>
<evidence type="ECO:0000313" key="4">
    <source>
        <dbReference type="Proteomes" id="UP000227088"/>
    </source>
</evidence>
<protein>
    <recommendedName>
        <fullName evidence="1">catalase</fullName>
        <ecNumber evidence="1">1.11.1.6</ecNumber>
    </recommendedName>
</protein>
<dbReference type="Proteomes" id="UP000227088">
    <property type="component" value="Unassembled WGS sequence"/>
</dbReference>
<name>A0A1Y5HW86_OLEAN</name>
<organism evidence="3 4">
    <name type="scientific">Oleispira antarctica</name>
    <dbReference type="NCBI Taxonomy" id="188908"/>
    <lineage>
        <taxon>Bacteria</taxon>
        <taxon>Pseudomonadati</taxon>
        <taxon>Pseudomonadota</taxon>
        <taxon>Gammaproteobacteria</taxon>
        <taxon>Oceanospirillales</taxon>
        <taxon>Oceanospirillaceae</taxon>
        <taxon>Oleispira</taxon>
    </lineage>
</organism>
<evidence type="ECO:0000259" key="2">
    <source>
        <dbReference type="Pfam" id="PF00199"/>
    </source>
</evidence>
<dbReference type="AlphaFoldDB" id="A0A1Y5HW86"/>
<dbReference type="Gene3D" id="2.40.180.10">
    <property type="entry name" value="Catalase core domain"/>
    <property type="match status" value="1"/>
</dbReference>
<reference evidence="4" key="1">
    <citation type="journal article" date="2017" name="Proc. Natl. Acad. Sci. U.S.A.">
        <title>Simulation of Deepwater Horizon oil plume reveals substrate specialization within a complex community of hydrocarbon degraders.</title>
        <authorList>
            <person name="Hu P."/>
            <person name="Dubinsky E.A."/>
            <person name="Probst A.J."/>
            <person name="Wang J."/>
            <person name="Sieber C.M.K."/>
            <person name="Tom L.M."/>
            <person name="Gardinali P."/>
            <person name="Banfield J.F."/>
            <person name="Atlas R.M."/>
            <person name="Andersen G.L."/>
        </authorList>
    </citation>
    <scope>NUCLEOTIDE SEQUENCE [LARGE SCALE GENOMIC DNA]</scope>
</reference>
<dbReference type="PROSITE" id="PS51257">
    <property type="entry name" value="PROKAR_LIPOPROTEIN"/>
    <property type="match status" value="1"/>
</dbReference>
<gene>
    <name evidence="3" type="ORF">A9R00_00330</name>
</gene>
<dbReference type="GO" id="GO:0020037">
    <property type="term" value="F:heme binding"/>
    <property type="evidence" value="ECO:0007669"/>
    <property type="project" value="InterPro"/>
</dbReference>
<dbReference type="PANTHER" id="PTHR36195">
    <property type="entry name" value="DOMAIN PROTEIN, PUTATIVE (AFU_ORTHOLOGUE AFUA_5G01990)-RELATED-RELATED"/>
    <property type="match status" value="1"/>
</dbReference>
<dbReference type="PROSITE" id="PS51402">
    <property type="entry name" value="CATALASE_3"/>
    <property type="match status" value="1"/>
</dbReference>
<dbReference type="EMBL" id="MABE01000018">
    <property type="protein sequence ID" value="OUS41559.1"/>
    <property type="molecule type" value="Genomic_DNA"/>
</dbReference>
<dbReference type="InterPro" id="IPR011614">
    <property type="entry name" value="Catalase_core"/>
</dbReference>